<evidence type="ECO:0000256" key="4">
    <source>
        <dbReference type="RuleBase" id="RU368020"/>
    </source>
</evidence>
<keyword evidence="8" id="KW-1185">Reference proteome</keyword>
<keyword evidence="2 4" id="KW-0408">Iron</keyword>
<dbReference type="GO" id="GO:0009055">
    <property type="term" value="F:electron transfer activity"/>
    <property type="evidence" value="ECO:0007669"/>
    <property type="project" value="UniProtKB-UniRule"/>
</dbReference>
<sequence>MAFAAPPLAAPGQGNTGKEPLLGGSLRQEAIWVDEEVCIGCRYCAHVACNTFLVEPNQGRSRVIRQNGDSLERVQEAIDTCPVDCIHWLPFEQLPSAESSPSGA</sequence>
<evidence type="ECO:0000256" key="5">
    <source>
        <dbReference type="SAM" id="MobiDB-lite"/>
    </source>
</evidence>
<comment type="caution">
    <text evidence="7">The sequence shown here is derived from an EMBL/GenBank/DDBJ whole genome shotgun (WGS) entry which is preliminary data.</text>
</comment>
<evidence type="ECO:0000256" key="1">
    <source>
        <dbReference type="ARBA" id="ARBA00022723"/>
    </source>
</evidence>
<evidence type="ECO:0000313" key="7">
    <source>
        <dbReference type="EMBL" id="PSI02064.1"/>
    </source>
</evidence>
<organism evidence="7 8">
    <name type="scientific">Synechococcus lacustris str. Tous</name>
    <dbReference type="NCBI Taxonomy" id="1910958"/>
    <lineage>
        <taxon>Bacteria</taxon>
        <taxon>Bacillati</taxon>
        <taxon>Cyanobacteriota</taxon>
        <taxon>Cyanophyceae</taxon>
        <taxon>Synechococcales</taxon>
        <taxon>Synechococcaceae</taxon>
        <taxon>Synechococcus</taxon>
    </lineage>
</organism>
<evidence type="ECO:0000259" key="6">
    <source>
        <dbReference type="PROSITE" id="PS51379"/>
    </source>
</evidence>
<evidence type="ECO:0000256" key="3">
    <source>
        <dbReference type="ARBA" id="ARBA00023014"/>
    </source>
</evidence>
<dbReference type="GO" id="GO:0005506">
    <property type="term" value="F:iron ion binding"/>
    <property type="evidence" value="ECO:0007669"/>
    <property type="project" value="UniProtKB-UniRule"/>
</dbReference>
<dbReference type="EMBL" id="PXVC01000013">
    <property type="protein sequence ID" value="PSI02064.1"/>
    <property type="molecule type" value="Genomic_DNA"/>
</dbReference>
<feature type="domain" description="4Fe-4S ferredoxin-type" evidence="6">
    <location>
        <begin position="29"/>
        <end position="59"/>
    </location>
</feature>
<dbReference type="PRINTS" id="PR00352">
    <property type="entry name" value="3FE4SFRDOXIN"/>
</dbReference>
<dbReference type="PANTHER" id="PTHR44579:SF2">
    <property type="entry name" value="OS01G0730500 PROTEIN"/>
    <property type="match status" value="1"/>
</dbReference>
<name>A0A2P7EFV4_9SYNE</name>
<evidence type="ECO:0000256" key="2">
    <source>
        <dbReference type="ARBA" id="ARBA00023004"/>
    </source>
</evidence>
<dbReference type="STRING" id="1910958.BTM30_04640"/>
<proteinExistence type="predicted"/>
<accession>A0A2P7EFV4</accession>
<reference evidence="8" key="1">
    <citation type="submission" date="2018-03" db="EMBL/GenBank/DDBJ databases">
        <title>Ecological and genomic features of two cosmopolitan and abundant freshwater picocyanobacteria.</title>
        <authorList>
            <person name="Cabello-Yeves P.J."/>
            <person name="Picazo A."/>
            <person name="Camacho A."/>
            <person name="Callieri C."/>
            <person name="Rosselli R."/>
            <person name="Roda-Garcia J."/>
            <person name="Coutinho F.H."/>
            <person name="Rodriguez-Valera F."/>
        </authorList>
    </citation>
    <scope>NUCLEOTIDE SEQUENCE [LARGE SCALE GENOMIC DNA]</scope>
    <source>
        <strain evidence="8">Tous</strain>
    </source>
</reference>
<evidence type="ECO:0000313" key="8">
    <source>
        <dbReference type="Proteomes" id="UP000240206"/>
    </source>
</evidence>
<keyword evidence="1 4" id="KW-0479">Metal-binding</keyword>
<dbReference type="InterPro" id="IPR017896">
    <property type="entry name" value="4Fe4S_Fe-S-bd"/>
</dbReference>
<dbReference type="GO" id="GO:0051536">
    <property type="term" value="F:iron-sulfur cluster binding"/>
    <property type="evidence" value="ECO:0007669"/>
    <property type="project" value="UniProtKB-KW"/>
</dbReference>
<dbReference type="InterPro" id="IPR001080">
    <property type="entry name" value="3Fe4S_ferredoxin"/>
</dbReference>
<feature type="region of interest" description="Disordered" evidence="5">
    <location>
        <begin position="1"/>
        <end position="21"/>
    </location>
</feature>
<dbReference type="Pfam" id="PF13370">
    <property type="entry name" value="Fer4_13"/>
    <property type="match status" value="1"/>
</dbReference>
<dbReference type="AlphaFoldDB" id="A0A2P7EFV4"/>
<protein>
    <recommendedName>
        <fullName evidence="4">Ferredoxin</fullName>
    </recommendedName>
</protein>
<dbReference type="PROSITE" id="PS51379">
    <property type="entry name" value="4FE4S_FER_2"/>
    <property type="match status" value="1"/>
</dbReference>
<dbReference type="SUPFAM" id="SSF54862">
    <property type="entry name" value="4Fe-4S ferredoxins"/>
    <property type="match status" value="1"/>
</dbReference>
<keyword evidence="4" id="KW-0249">Electron transport</keyword>
<dbReference type="PANTHER" id="PTHR44579">
    <property type="entry name" value="OS01G0730500 PROTEIN"/>
    <property type="match status" value="1"/>
</dbReference>
<comment type="function">
    <text evidence="4">Ferredoxins are iron-sulfur proteins that transfer electrons in a wide variety of metabolic reactions.</text>
</comment>
<dbReference type="Gene3D" id="3.30.70.20">
    <property type="match status" value="1"/>
</dbReference>
<keyword evidence="3 4" id="KW-0411">Iron-sulfur</keyword>
<dbReference type="RefSeq" id="WP_106499523.1">
    <property type="nucleotide sequence ID" value="NZ_PXVC01000013.1"/>
</dbReference>
<gene>
    <name evidence="7" type="ORF">C7K08_04780</name>
</gene>
<keyword evidence="4" id="KW-0813">Transport</keyword>
<dbReference type="Proteomes" id="UP000240206">
    <property type="component" value="Unassembled WGS sequence"/>
</dbReference>